<dbReference type="PANTHER" id="PTHR38436:SF1">
    <property type="entry name" value="ESTER CYCLASE"/>
    <property type="match status" value="1"/>
</dbReference>
<accession>A0A8T8E0W3</accession>
<evidence type="ECO:0000313" key="2">
    <source>
        <dbReference type="Proteomes" id="UP000637819"/>
    </source>
</evidence>
<dbReference type="AlphaFoldDB" id="A0A8T8E0W3"/>
<dbReference type="KEGG" id="hsal:JMJ58_20405"/>
<gene>
    <name evidence="1" type="ORF">JMJ58_20405</name>
</gene>
<dbReference type="GeneID" id="62877539"/>
<dbReference type="PANTHER" id="PTHR38436">
    <property type="entry name" value="POLYKETIDE CYCLASE SNOAL-LIKE DOMAIN"/>
    <property type="match status" value="1"/>
</dbReference>
<name>A0A8T8E0W3_9EURY</name>
<dbReference type="OrthoDB" id="8685at2157"/>
<keyword evidence="2" id="KW-1185">Reference proteome</keyword>
<reference evidence="1 2" key="1">
    <citation type="submission" date="2021-01" db="EMBL/GenBank/DDBJ databases">
        <title>Genome Sequence and Methylation Pattern of Haloterrigena salifodinae BOL5-1, An Extremely Halophilic Archaeon from a Bolivian Salt Mine.</title>
        <authorList>
            <person name="DasSarma P."/>
            <person name="Anton B.P."/>
            <person name="DasSarma S.L."/>
            <person name="von Ehrenheim H.A.L."/>
            <person name="Martinez F.L."/>
            <person name="Guzman D."/>
            <person name="Roberts R.J."/>
            <person name="DasSarma S."/>
        </authorList>
    </citation>
    <scope>NUCLEOTIDE SEQUENCE [LARGE SCALE GENOMIC DNA]</scope>
    <source>
        <strain evidence="1 2">BOL5-1</strain>
    </source>
</reference>
<dbReference type="EMBL" id="CP069188">
    <property type="protein sequence ID" value="QRV15232.1"/>
    <property type="molecule type" value="Genomic_DNA"/>
</dbReference>
<dbReference type="InterPro" id="IPR032710">
    <property type="entry name" value="NTF2-like_dom_sf"/>
</dbReference>
<dbReference type="Proteomes" id="UP000637819">
    <property type="component" value="Chromosome"/>
</dbReference>
<sequence length="147" mass="16614">MTADSLTPQERENERIARRIPEDVFGNSDLDLLDDLYAPNAVDYNPFGAQEGLEAIRESYESFLSAFPDIKQTVEHSVTSGDTVALHITSRGTHRGVFWGIEPTGKEIEVQQMAFFRIEDGLIAERWFLSDNLTLLRQLGVIDFPPE</sequence>
<proteinExistence type="predicted"/>
<dbReference type="Pfam" id="PF07366">
    <property type="entry name" value="SnoaL"/>
    <property type="match status" value="1"/>
</dbReference>
<protein>
    <submittedName>
        <fullName evidence="1">Ester cyclase</fullName>
    </submittedName>
</protein>
<dbReference type="RefSeq" id="WP_126664669.1">
    <property type="nucleotide sequence ID" value="NZ_CP069188.1"/>
</dbReference>
<organism evidence="1 2">
    <name type="scientific">Haloterrigena salifodinae</name>
    <dbReference type="NCBI Taxonomy" id="2675099"/>
    <lineage>
        <taxon>Archaea</taxon>
        <taxon>Methanobacteriati</taxon>
        <taxon>Methanobacteriota</taxon>
        <taxon>Stenosarchaea group</taxon>
        <taxon>Halobacteria</taxon>
        <taxon>Halobacteriales</taxon>
        <taxon>Natrialbaceae</taxon>
        <taxon>Haloterrigena</taxon>
    </lineage>
</organism>
<dbReference type="GO" id="GO:0030638">
    <property type="term" value="P:polyketide metabolic process"/>
    <property type="evidence" value="ECO:0007669"/>
    <property type="project" value="InterPro"/>
</dbReference>
<dbReference type="SUPFAM" id="SSF54427">
    <property type="entry name" value="NTF2-like"/>
    <property type="match status" value="1"/>
</dbReference>
<dbReference type="Gene3D" id="3.10.450.50">
    <property type="match status" value="1"/>
</dbReference>
<evidence type="ECO:0000313" key="1">
    <source>
        <dbReference type="EMBL" id="QRV15232.1"/>
    </source>
</evidence>
<dbReference type="InterPro" id="IPR009959">
    <property type="entry name" value="Cyclase_SnoaL-like"/>
</dbReference>